<name>A0A1X6P7Q1_PORUM</name>
<dbReference type="GO" id="GO:0006559">
    <property type="term" value="P:L-phenylalanine catabolic process"/>
    <property type="evidence" value="ECO:0007669"/>
    <property type="project" value="TreeGrafter"/>
</dbReference>
<evidence type="ECO:0000313" key="6">
    <source>
        <dbReference type="Proteomes" id="UP000218209"/>
    </source>
</evidence>
<dbReference type="AlphaFoldDB" id="A0A1X6P7Q1"/>
<dbReference type="GO" id="GO:0004155">
    <property type="term" value="F:6,7-dihydropteridine reductase activity"/>
    <property type="evidence" value="ECO:0007669"/>
    <property type="project" value="TreeGrafter"/>
</dbReference>
<reference evidence="5 6" key="1">
    <citation type="submission" date="2017-03" db="EMBL/GenBank/DDBJ databases">
        <title>WGS assembly of Porphyra umbilicalis.</title>
        <authorList>
            <person name="Brawley S.H."/>
            <person name="Blouin N.A."/>
            <person name="Ficko-Blean E."/>
            <person name="Wheeler G.L."/>
            <person name="Lohr M."/>
            <person name="Goodson H.V."/>
            <person name="Jenkins J.W."/>
            <person name="Blaby-Haas C.E."/>
            <person name="Helliwell K.E."/>
            <person name="Chan C."/>
            <person name="Marriage T."/>
            <person name="Bhattacharya D."/>
            <person name="Klein A.S."/>
            <person name="Badis Y."/>
            <person name="Brodie J."/>
            <person name="Cao Y."/>
            <person name="Collen J."/>
            <person name="Dittami S.M."/>
            <person name="Gachon C.M."/>
            <person name="Green B.R."/>
            <person name="Karpowicz S."/>
            <person name="Kim J.W."/>
            <person name="Kudahl U."/>
            <person name="Lin S."/>
            <person name="Michel G."/>
            <person name="Mittag M."/>
            <person name="Olson B.J."/>
            <person name="Pangilinan J."/>
            <person name="Peng Y."/>
            <person name="Qiu H."/>
            <person name="Shu S."/>
            <person name="Singer J.T."/>
            <person name="Smith A.G."/>
            <person name="Sprecher B.N."/>
            <person name="Wagner V."/>
            <person name="Wang W."/>
            <person name="Wang Z.-Y."/>
            <person name="Yan J."/>
            <person name="Yarish C."/>
            <person name="Zoeuner-Riek S."/>
            <person name="Zhuang Y."/>
            <person name="Zou Y."/>
            <person name="Lindquist E.A."/>
            <person name="Grimwood J."/>
            <person name="Barry K."/>
            <person name="Rokhsar D.S."/>
            <person name="Schmutz J."/>
            <person name="Stiller J.W."/>
            <person name="Grossman A.R."/>
            <person name="Prochnik S.E."/>
        </authorList>
    </citation>
    <scope>NUCLEOTIDE SEQUENCE [LARGE SCALE GENOMIC DNA]</scope>
    <source>
        <strain evidence="5">4086291</strain>
    </source>
</reference>
<protein>
    <submittedName>
        <fullName evidence="5">Uncharacterized protein</fullName>
    </submittedName>
</protein>
<proteinExistence type="inferred from homology"/>
<dbReference type="GO" id="GO:0005737">
    <property type="term" value="C:cytoplasm"/>
    <property type="evidence" value="ECO:0007669"/>
    <property type="project" value="TreeGrafter"/>
</dbReference>
<keyword evidence="4" id="KW-0560">Oxidoreductase</keyword>
<evidence type="ECO:0000256" key="4">
    <source>
        <dbReference type="ARBA" id="ARBA00023002"/>
    </source>
</evidence>
<sequence length="239" mass="24404">MAAAAAVAEAADPTSCRIRAAGEPLALALPVGAPPRSQVRIATASLMAAGYGGPDGHRFDAVLNATTGFAVGGIQSEDVFEAVDFMVSSSLHSSVVTARLATAFLCPGGMLTFTGSVAALSPQPKLLAFAVGHAAVHQLVRSLAASVGADLPADAVVVGVVPEVLDTAMHRQLNRGRPDDNWTSCDVVAEKLFAWASGTAGRPPNGALVSVTSTVVEAGRQEHAFRLINTPSYVQTAGY</sequence>
<accession>A0A1X6P7Q1</accession>
<dbReference type="PANTHER" id="PTHR15104:SF0">
    <property type="entry name" value="DIHYDROPTERIDINE REDUCTASE"/>
    <property type="match status" value="1"/>
</dbReference>
<evidence type="ECO:0000313" key="5">
    <source>
        <dbReference type="EMBL" id="OSX76780.1"/>
    </source>
</evidence>
<comment type="similarity">
    <text evidence="1">Belongs to the short-chain dehydrogenases/reductases (SDR) family.</text>
</comment>
<dbReference type="GO" id="GO:0070404">
    <property type="term" value="F:NADH binding"/>
    <property type="evidence" value="ECO:0007669"/>
    <property type="project" value="TreeGrafter"/>
</dbReference>
<dbReference type="GO" id="GO:0070402">
    <property type="term" value="F:NADPH binding"/>
    <property type="evidence" value="ECO:0007669"/>
    <property type="project" value="TreeGrafter"/>
</dbReference>
<evidence type="ECO:0000256" key="3">
    <source>
        <dbReference type="ARBA" id="ARBA00022857"/>
    </source>
</evidence>
<dbReference type="Proteomes" id="UP000218209">
    <property type="component" value="Unassembled WGS sequence"/>
</dbReference>
<dbReference type="EMBL" id="KV918856">
    <property type="protein sequence ID" value="OSX76780.1"/>
    <property type="molecule type" value="Genomic_DNA"/>
</dbReference>
<gene>
    <name evidence="5" type="ORF">BU14_0176s0022</name>
</gene>
<dbReference type="GO" id="GO:0006729">
    <property type="term" value="P:tetrahydrobiopterin biosynthetic process"/>
    <property type="evidence" value="ECO:0007669"/>
    <property type="project" value="TreeGrafter"/>
</dbReference>
<dbReference type="SUPFAM" id="SSF51735">
    <property type="entry name" value="NAD(P)-binding Rossmann-fold domains"/>
    <property type="match status" value="1"/>
</dbReference>
<keyword evidence="3" id="KW-0521">NADP</keyword>
<dbReference type="InterPro" id="IPR036291">
    <property type="entry name" value="NAD(P)-bd_dom_sf"/>
</dbReference>
<dbReference type="PANTHER" id="PTHR15104">
    <property type="entry name" value="DIHYDROPTERIDINE REDUCTASE"/>
    <property type="match status" value="1"/>
</dbReference>
<keyword evidence="6" id="KW-1185">Reference proteome</keyword>
<dbReference type="OrthoDB" id="1204at2759"/>
<dbReference type="Gene3D" id="3.40.50.720">
    <property type="entry name" value="NAD(P)-binding Rossmann-like Domain"/>
    <property type="match status" value="1"/>
</dbReference>
<organism evidence="5 6">
    <name type="scientific">Porphyra umbilicalis</name>
    <name type="common">Purple laver</name>
    <name type="synonym">Red alga</name>
    <dbReference type="NCBI Taxonomy" id="2786"/>
    <lineage>
        <taxon>Eukaryota</taxon>
        <taxon>Rhodophyta</taxon>
        <taxon>Bangiophyceae</taxon>
        <taxon>Bangiales</taxon>
        <taxon>Bangiaceae</taxon>
        <taxon>Porphyra</taxon>
    </lineage>
</organism>
<evidence type="ECO:0000256" key="1">
    <source>
        <dbReference type="ARBA" id="ARBA00006484"/>
    </source>
</evidence>
<evidence type="ECO:0000256" key="2">
    <source>
        <dbReference type="ARBA" id="ARBA00011738"/>
    </source>
</evidence>
<comment type="subunit">
    <text evidence="2">Homodimer.</text>
</comment>